<dbReference type="Proteomes" id="UP000240506">
    <property type="component" value="Unassembled WGS sequence"/>
</dbReference>
<evidence type="ECO:0000313" key="2">
    <source>
        <dbReference type="EMBL" id="PTA49016.1"/>
    </source>
</evidence>
<reference evidence="2 4" key="2">
    <citation type="submission" date="2018-04" db="EMBL/GenBank/DDBJ databases">
        <title>Genomic sequence of a freshwater isolate of Shewanella morhuae.</title>
        <authorList>
            <person name="Castillo D.E."/>
            <person name="Gram L."/>
        </authorList>
    </citation>
    <scope>NUCLEOTIDE SEQUENCE [LARGE SCALE GENOMIC DNA]</scope>
    <source>
        <strain evidence="2 4">CW7</strain>
    </source>
</reference>
<evidence type="ECO:0000313" key="4">
    <source>
        <dbReference type="Proteomes" id="UP000240506"/>
    </source>
</evidence>
<sequence>MSKEQKNRKESKKQPLLSAKEKKAAKHAKNVTKGFLDNTK</sequence>
<dbReference type="AlphaFoldDB" id="A0A1N6XMH9"/>
<dbReference type="RefSeq" id="WP_107885087.1">
    <property type="nucleotide sequence ID" value="NZ_BPFE01000027.1"/>
</dbReference>
<keyword evidence="4" id="KW-1185">Reference proteome</keyword>
<protein>
    <submittedName>
        <fullName evidence="3">Uncharacterized protein</fullName>
    </submittedName>
</protein>
<reference evidence="3 5" key="3">
    <citation type="submission" date="2018-06" db="EMBL/GenBank/DDBJ databases">
        <authorList>
            <consortium name="Pathogen Informatics"/>
            <person name="Doyle S."/>
        </authorList>
    </citation>
    <scope>NUCLEOTIDE SEQUENCE [LARGE SCALE GENOMIC DNA]</scope>
    <source>
        <strain evidence="3 5">NCTC10736</strain>
    </source>
</reference>
<accession>A0A380B3Q7</accession>
<evidence type="ECO:0000313" key="3">
    <source>
        <dbReference type="EMBL" id="SUI92560.1"/>
    </source>
</evidence>
<dbReference type="EMBL" id="PYSG01000003">
    <property type="protein sequence ID" value="PTA49016.1"/>
    <property type="molecule type" value="Genomic_DNA"/>
</dbReference>
<feature type="region of interest" description="Disordered" evidence="1">
    <location>
        <begin position="1"/>
        <end position="40"/>
    </location>
</feature>
<proteinExistence type="predicted"/>
<dbReference type="Proteomes" id="UP000255061">
    <property type="component" value="Unassembled WGS sequence"/>
</dbReference>
<dbReference type="EMBL" id="UGYV01000001">
    <property type="protein sequence ID" value="SUI92560.1"/>
    <property type="molecule type" value="Genomic_DNA"/>
</dbReference>
<accession>A0A1N6XMH9</accession>
<evidence type="ECO:0000256" key="1">
    <source>
        <dbReference type="SAM" id="MobiDB-lite"/>
    </source>
</evidence>
<organism evidence="3 5">
    <name type="scientific">Shewanella morhuae</name>
    <dbReference type="NCBI Taxonomy" id="365591"/>
    <lineage>
        <taxon>Bacteria</taxon>
        <taxon>Pseudomonadati</taxon>
        <taxon>Pseudomonadota</taxon>
        <taxon>Gammaproteobacteria</taxon>
        <taxon>Alteromonadales</taxon>
        <taxon>Shewanellaceae</taxon>
        <taxon>Shewanella</taxon>
    </lineage>
</organism>
<gene>
    <name evidence="2" type="ORF">C9I43_18450</name>
    <name evidence="3" type="ORF">NCTC10736_03507</name>
</gene>
<reference evidence="2 4" key="1">
    <citation type="submission" date="2018-03" db="EMBL/GenBank/DDBJ databases">
        <authorList>
            <person name="Dailey F.E."/>
        </authorList>
    </citation>
    <scope>NUCLEOTIDE SEQUENCE [LARGE SCALE GENOMIC DNA]</scope>
    <source>
        <strain evidence="2 4">CW7</strain>
    </source>
</reference>
<evidence type="ECO:0000313" key="5">
    <source>
        <dbReference type="Proteomes" id="UP000255061"/>
    </source>
</evidence>
<name>A0A1N6XMH9_9GAMM</name>